<dbReference type="InterPro" id="IPR000330">
    <property type="entry name" value="SNF2_N"/>
</dbReference>
<dbReference type="Gene3D" id="3.40.50.10810">
    <property type="entry name" value="Tandem AAA-ATPase domain"/>
    <property type="match status" value="1"/>
</dbReference>
<dbReference type="PANTHER" id="PTHR45629:SF7">
    <property type="entry name" value="DNA EXCISION REPAIR PROTEIN ERCC-6-RELATED"/>
    <property type="match status" value="1"/>
</dbReference>
<dbReference type="PANTHER" id="PTHR45629">
    <property type="entry name" value="SNF2/RAD54 FAMILY MEMBER"/>
    <property type="match status" value="1"/>
</dbReference>
<dbReference type="PROSITE" id="PS50966">
    <property type="entry name" value="ZF_SWIM"/>
    <property type="match status" value="1"/>
</dbReference>
<dbReference type="SUPFAM" id="SSF52540">
    <property type="entry name" value="P-loop containing nucleoside triphosphate hydrolases"/>
    <property type="match status" value="2"/>
</dbReference>
<evidence type="ECO:0000259" key="3">
    <source>
        <dbReference type="PROSITE" id="PS50966"/>
    </source>
</evidence>
<dbReference type="CDD" id="cd18793">
    <property type="entry name" value="SF2_C_SNF"/>
    <property type="match status" value="1"/>
</dbReference>
<dbReference type="Pfam" id="PF00271">
    <property type="entry name" value="Helicase_C"/>
    <property type="match status" value="1"/>
</dbReference>
<evidence type="ECO:0000313" key="6">
    <source>
        <dbReference type="EMBL" id="MCY6960286.1"/>
    </source>
</evidence>
<dbReference type="InterPro" id="IPR007527">
    <property type="entry name" value="Znf_SWIM"/>
</dbReference>
<dbReference type="PROSITE" id="PS51194">
    <property type="entry name" value="HELICASE_CTER"/>
    <property type="match status" value="1"/>
</dbReference>
<dbReference type="SMART" id="SM00490">
    <property type="entry name" value="HELICc"/>
    <property type="match status" value="1"/>
</dbReference>
<keyword evidence="2" id="KW-0863">Zinc-finger</keyword>
<dbReference type="InterPro" id="IPR001650">
    <property type="entry name" value="Helicase_C-like"/>
</dbReference>
<feature type="domain" description="Helicase ATP-binding" evidence="4">
    <location>
        <begin position="659"/>
        <end position="814"/>
    </location>
</feature>
<dbReference type="SMART" id="SM00487">
    <property type="entry name" value="DEXDc"/>
    <property type="match status" value="1"/>
</dbReference>
<dbReference type="InterPro" id="IPR027417">
    <property type="entry name" value="P-loop_NTPase"/>
</dbReference>
<dbReference type="Pfam" id="PF08455">
    <property type="entry name" value="SNF2_assoc"/>
    <property type="match status" value="1"/>
</dbReference>
<dbReference type="Pfam" id="PF00176">
    <property type="entry name" value="SNF2-rel_dom"/>
    <property type="match status" value="1"/>
</dbReference>
<evidence type="ECO:0000259" key="5">
    <source>
        <dbReference type="PROSITE" id="PS51194"/>
    </source>
</evidence>
<dbReference type="PROSITE" id="PS51192">
    <property type="entry name" value="HELICASE_ATP_BIND_1"/>
    <property type="match status" value="1"/>
</dbReference>
<sequence length="1093" mass="128181">MEKVILSPSSDLMRGLGKDVFKKNLVTNIRGKKIDNMYHIYGNVLNELKAREFSTHIKIDLINKNVTFVKCSCDQFEEFSKNKKLFMCEHLTATAYKFLSVYYKKKEKKDRLSEEVYTVKNYGQKGVYKKNNNINKGNRDINTNINANINDDTNKSQIINRNNGKLNNNNKLESIDKKDNIHEKLEVSIDVRLTYKSWKIPSDYEAEFFIEFGRKYLINDFKKFISDLDARENIFFSNKFIYSPTKYRISSKDTKIIGFIKDYIYKNKGEFFEKRKLIIEESKLRGFLEVIGERKIQFKYNGVEYKPIINRKNLPVSFTLKDRDEHLVLTTHKKLPVPLNKNKDVYLWDRNIYLPSKNQTDKYNSLYDSFKIKGEILYKKTLDNYNKILSRISDISNNINLSEGVKRFLVDCFKLEFLIYKEKEIYCIPIGIYFDKKIDMLKDKLDEKLIIRDLDREEKVLMQLEQYKFKKDKDKLIFIGGDEELFHILNNKGYGIHSLGNVILGKGFEDIKVYNSDFIEMNLYEEEGYFKFSYNIGNVERREFRNILKSYKENDRFYKTKDNKFIDFEEEGIIKFFNLIEILNLDENIDDDSITIEKGKILYIEDYVENSCIKFKDGLNLLKDIKNQLYIIENKPAQIPEDLNATLREYQVSGFKWFKNLSELQFGGILSDEMGLGKTVQTIAFLLSEKNKNSLIVAPTSLIYNWKEEIERFAPTLKIGIVHGRGNKKVIENFKEYDVILTTYGTLKNNIEDYNDMEFDYFIIDEAQNIKNPLSQNTKSVKKIKAKVKFALTGTPIENNLTELWSIFDFIMPGYLYSKEIFNEKFVLKSEANLESLKLLIKPFILRRTKKEVIKDLPDKIEKKILVDMTPTQKAIYASYIRDIRSKIKSNAQDKIEILSYLMKLRQICLDPSLIFKQYKKQSGKLKIAMKLVEKQIKDNGKVLLFSQFTSVLKKIGKSLEEKGIEYLYLDGSTHSKERIRLVNEFNNSDEIRVFLISLKAGGTGLNLTSANLVIHFDPWWNPAVENQATDRAHRIGQRNIVEVIKLVSRGTIEEKIISMQEDKKELIDSVLTGELKNSNNLTELLKDPSFLF</sequence>
<dbReference type="InterPro" id="IPR050496">
    <property type="entry name" value="SNF2_RAD54_helicase_repair"/>
</dbReference>
<comment type="caution">
    <text evidence="6">The sequence shown here is derived from an EMBL/GenBank/DDBJ whole genome shotgun (WGS) entry which is preliminary data.</text>
</comment>
<keyword evidence="1" id="KW-0378">Hydrolase</keyword>
<dbReference type="InterPro" id="IPR038718">
    <property type="entry name" value="SNF2-like_sf"/>
</dbReference>
<feature type="domain" description="SWIM-type" evidence="3">
    <location>
        <begin position="55"/>
        <end position="99"/>
    </location>
</feature>
<keyword evidence="7" id="KW-1185">Reference proteome</keyword>
<evidence type="ECO:0000256" key="2">
    <source>
        <dbReference type="PROSITE-ProRule" id="PRU00325"/>
    </source>
</evidence>
<dbReference type="Proteomes" id="UP001144612">
    <property type="component" value="Unassembled WGS sequence"/>
</dbReference>
<dbReference type="InterPro" id="IPR013663">
    <property type="entry name" value="Helicase_SWF/SNF/SWI_bac"/>
</dbReference>
<dbReference type="InterPro" id="IPR049730">
    <property type="entry name" value="SNF2/RAD54-like_C"/>
</dbReference>
<organism evidence="6 7">
    <name type="scientific">Clostridium brassicae</name>
    <dbReference type="NCBI Taxonomy" id="2999072"/>
    <lineage>
        <taxon>Bacteria</taxon>
        <taxon>Bacillati</taxon>
        <taxon>Bacillota</taxon>
        <taxon>Clostridia</taxon>
        <taxon>Eubacteriales</taxon>
        <taxon>Clostridiaceae</taxon>
        <taxon>Clostridium</taxon>
    </lineage>
</organism>
<evidence type="ECO:0000313" key="7">
    <source>
        <dbReference type="Proteomes" id="UP001144612"/>
    </source>
</evidence>
<feature type="domain" description="Helicase C-terminal" evidence="5">
    <location>
        <begin position="925"/>
        <end position="1090"/>
    </location>
</feature>
<name>A0ABT4DGQ2_9CLOT</name>
<gene>
    <name evidence="6" type="ORF">OW729_16840</name>
</gene>
<evidence type="ECO:0000256" key="1">
    <source>
        <dbReference type="ARBA" id="ARBA00022801"/>
    </source>
</evidence>
<dbReference type="InterPro" id="IPR014001">
    <property type="entry name" value="Helicase_ATP-bd"/>
</dbReference>
<dbReference type="EMBL" id="JAPQFJ010000024">
    <property type="protein sequence ID" value="MCY6960286.1"/>
    <property type="molecule type" value="Genomic_DNA"/>
</dbReference>
<accession>A0ABT4DGQ2</accession>
<dbReference type="CDD" id="cd18012">
    <property type="entry name" value="DEXQc_arch_SWI2_SNF2"/>
    <property type="match status" value="1"/>
</dbReference>
<proteinExistence type="predicted"/>
<dbReference type="Gene3D" id="3.40.50.300">
    <property type="entry name" value="P-loop containing nucleotide triphosphate hydrolases"/>
    <property type="match status" value="1"/>
</dbReference>
<keyword evidence="2" id="KW-0479">Metal-binding</keyword>
<keyword evidence="2" id="KW-0862">Zinc</keyword>
<reference evidence="6" key="1">
    <citation type="submission" date="2022-12" db="EMBL/GenBank/DDBJ databases">
        <title>Clostridium sp. nov., isolated from industrial wastewater.</title>
        <authorList>
            <person name="Jiayan W."/>
        </authorList>
    </citation>
    <scope>NUCLEOTIDE SEQUENCE</scope>
    <source>
        <strain evidence="6">ZC22-4</strain>
    </source>
</reference>
<protein>
    <submittedName>
        <fullName evidence="6">SNF2-related protein</fullName>
    </submittedName>
</protein>
<evidence type="ECO:0000259" key="4">
    <source>
        <dbReference type="PROSITE" id="PS51192"/>
    </source>
</evidence>
<dbReference type="RefSeq" id="WP_268062723.1">
    <property type="nucleotide sequence ID" value="NZ_JAPQFJ010000024.1"/>
</dbReference>